<keyword evidence="5" id="KW-0961">Cell wall biogenesis/degradation</keyword>
<evidence type="ECO:0000256" key="2">
    <source>
        <dbReference type="ARBA" id="ARBA00022801"/>
    </source>
</evidence>
<dbReference type="AlphaFoldDB" id="A0AAV0AL45"/>
<gene>
    <name evidence="8" type="ORF">PPACK8108_LOCUS2751</name>
</gene>
<dbReference type="InterPro" id="IPR050386">
    <property type="entry name" value="Glycosyl_hydrolase_5"/>
</dbReference>
<dbReference type="SUPFAM" id="SSF51445">
    <property type="entry name" value="(Trans)glycosidases"/>
    <property type="match status" value="1"/>
</dbReference>
<dbReference type="Proteomes" id="UP001153365">
    <property type="component" value="Unassembled WGS sequence"/>
</dbReference>
<evidence type="ECO:0000313" key="8">
    <source>
        <dbReference type="EMBL" id="CAH7668269.1"/>
    </source>
</evidence>
<dbReference type="PANTHER" id="PTHR31297">
    <property type="entry name" value="GLUCAN ENDO-1,6-BETA-GLUCOSIDASE B"/>
    <property type="match status" value="1"/>
</dbReference>
<keyword evidence="9" id="KW-1185">Reference proteome</keyword>
<evidence type="ECO:0000256" key="3">
    <source>
        <dbReference type="ARBA" id="ARBA00023180"/>
    </source>
</evidence>
<sequence>LTQFISQSHCFNTVPMFSVLNEPLVQKIGSNQIRSYYLQACQMMRNIKGFRQGKGPIMVIHDGFNGLGAGHTSCGGFLKGADRLGIDTHTYFAFDKQSNDSLGYNSFKPCTYWVKSFNQTNTDFGFNFAGEYSLAINNCGLWLNNIGFRSQYDGAYPNSAAFDLNNFPAVGRCDFWKNYLLE</sequence>
<dbReference type="PANTHER" id="PTHR31297:SF34">
    <property type="entry name" value="GLUCAN 1,3-BETA-GLUCOSIDASE 2"/>
    <property type="match status" value="1"/>
</dbReference>
<evidence type="ECO:0000256" key="6">
    <source>
        <dbReference type="ARBA" id="ARBA00036824"/>
    </source>
</evidence>
<dbReference type="InterPro" id="IPR017853">
    <property type="entry name" value="GH"/>
</dbReference>
<dbReference type="GO" id="GO:0071555">
    <property type="term" value="P:cell wall organization"/>
    <property type="evidence" value="ECO:0007669"/>
    <property type="project" value="UniProtKB-KW"/>
</dbReference>
<comment type="caution">
    <text evidence="8">The sequence shown here is derived from an EMBL/GenBank/DDBJ whole genome shotgun (WGS) entry which is preliminary data.</text>
</comment>
<feature type="non-terminal residue" evidence="8">
    <location>
        <position position="1"/>
    </location>
</feature>
<evidence type="ECO:0000256" key="1">
    <source>
        <dbReference type="ARBA" id="ARBA00005641"/>
    </source>
</evidence>
<reference evidence="8" key="1">
    <citation type="submission" date="2022-06" db="EMBL/GenBank/DDBJ databases">
        <authorList>
            <consortium name="SYNGENTA / RWTH Aachen University"/>
        </authorList>
    </citation>
    <scope>NUCLEOTIDE SEQUENCE</scope>
</reference>
<proteinExistence type="inferred from homology"/>
<protein>
    <recommendedName>
        <fullName evidence="7">glucan 1,3-beta-glucosidase</fullName>
        <ecNumber evidence="7">3.2.1.58</ecNumber>
    </recommendedName>
</protein>
<dbReference type="EC" id="3.2.1.58" evidence="7"/>
<dbReference type="GO" id="GO:0005576">
    <property type="term" value="C:extracellular region"/>
    <property type="evidence" value="ECO:0007669"/>
    <property type="project" value="TreeGrafter"/>
</dbReference>
<evidence type="ECO:0000256" key="4">
    <source>
        <dbReference type="ARBA" id="ARBA00023295"/>
    </source>
</evidence>
<accession>A0AAV0AL45</accession>
<evidence type="ECO:0000313" key="9">
    <source>
        <dbReference type="Proteomes" id="UP001153365"/>
    </source>
</evidence>
<keyword evidence="4" id="KW-0326">Glycosidase</keyword>
<dbReference type="GO" id="GO:0004338">
    <property type="term" value="F:glucan exo-1,3-beta-glucosidase activity"/>
    <property type="evidence" value="ECO:0007669"/>
    <property type="project" value="UniProtKB-EC"/>
</dbReference>
<dbReference type="Gene3D" id="3.20.20.80">
    <property type="entry name" value="Glycosidases"/>
    <property type="match status" value="1"/>
</dbReference>
<evidence type="ECO:0000256" key="5">
    <source>
        <dbReference type="ARBA" id="ARBA00023316"/>
    </source>
</evidence>
<keyword evidence="2 8" id="KW-0378">Hydrolase</keyword>
<evidence type="ECO:0000256" key="7">
    <source>
        <dbReference type="ARBA" id="ARBA00038929"/>
    </source>
</evidence>
<dbReference type="GO" id="GO:0009986">
    <property type="term" value="C:cell surface"/>
    <property type="evidence" value="ECO:0007669"/>
    <property type="project" value="TreeGrafter"/>
</dbReference>
<dbReference type="EMBL" id="CALTRL010000456">
    <property type="protein sequence ID" value="CAH7668269.1"/>
    <property type="molecule type" value="Genomic_DNA"/>
</dbReference>
<comment type="catalytic activity">
    <reaction evidence="6">
        <text>Successive hydrolysis of beta-D-glucose units from the non-reducing ends of (1-&gt;3)-beta-D-glucans, releasing alpha-glucose.</text>
        <dbReference type="EC" id="3.2.1.58"/>
    </reaction>
</comment>
<comment type="similarity">
    <text evidence="1">Belongs to the glycosyl hydrolase 5 (cellulase A) family.</text>
</comment>
<name>A0AAV0AL45_PHAPC</name>
<keyword evidence="3" id="KW-0325">Glycoprotein</keyword>
<dbReference type="GO" id="GO:0009251">
    <property type="term" value="P:glucan catabolic process"/>
    <property type="evidence" value="ECO:0007669"/>
    <property type="project" value="TreeGrafter"/>
</dbReference>
<organism evidence="8 9">
    <name type="scientific">Phakopsora pachyrhizi</name>
    <name type="common">Asian soybean rust disease fungus</name>
    <dbReference type="NCBI Taxonomy" id="170000"/>
    <lineage>
        <taxon>Eukaryota</taxon>
        <taxon>Fungi</taxon>
        <taxon>Dikarya</taxon>
        <taxon>Basidiomycota</taxon>
        <taxon>Pucciniomycotina</taxon>
        <taxon>Pucciniomycetes</taxon>
        <taxon>Pucciniales</taxon>
        <taxon>Phakopsoraceae</taxon>
        <taxon>Phakopsora</taxon>
    </lineage>
</organism>